<evidence type="ECO:0000313" key="2">
    <source>
        <dbReference type="Proteomes" id="UP000789860"/>
    </source>
</evidence>
<sequence length="159" mass="18079">SGAFLDSVKFALNDSYNAEDVHGGFQPASFVASILHGVANENITGILPLYINEKHWQIARERMKPIMGYLTTLDIFGYSYKQITTILAKALCDTSTEFRREQFKLILETCDAIYRQSSILREDNKNLFENYMKSPANRTIDIVANNLVYLGHMLCALRC</sequence>
<proteinExistence type="predicted"/>
<feature type="non-terminal residue" evidence="1">
    <location>
        <position position="159"/>
    </location>
</feature>
<feature type="non-terminal residue" evidence="1">
    <location>
        <position position="1"/>
    </location>
</feature>
<evidence type="ECO:0000313" key="1">
    <source>
        <dbReference type="EMBL" id="CAG8706836.1"/>
    </source>
</evidence>
<gene>
    <name evidence="1" type="ORF">SCALOS_LOCUS10713</name>
</gene>
<protein>
    <submittedName>
        <fullName evidence="1">11427_t:CDS:1</fullName>
    </submittedName>
</protein>
<comment type="caution">
    <text evidence="1">The sequence shown here is derived from an EMBL/GenBank/DDBJ whole genome shotgun (WGS) entry which is preliminary data.</text>
</comment>
<keyword evidence="2" id="KW-1185">Reference proteome</keyword>
<name>A0ACA9PEI2_9GLOM</name>
<dbReference type="Proteomes" id="UP000789860">
    <property type="component" value="Unassembled WGS sequence"/>
</dbReference>
<accession>A0ACA9PEI2</accession>
<reference evidence="1" key="1">
    <citation type="submission" date="2021-06" db="EMBL/GenBank/DDBJ databases">
        <authorList>
            <person name="Kallberg Y."/>
            <person name="Tangrot J."/>
            <person name="Rosling A."/>
        </authorList>
    </citation>
    <scope>NUCLEOTIDE SEQUENCE</scope>
    <source>
        <strain evidence="1">AU212A</strain>
    </source>
</reference>
<organism evidence="1 2">
    <name type="scientific">Scutellospora calospora</name>
    <dbReference type="NCBI Taxonomy" id="85575"/>
    <lineage>
        <taxon>Eukaryota</taxon>
        <taxon>Fungi</taxon>
        <taxon>Fungi incertae sedis</taxon>
        <taxon>Mucoromycota</taxon>
        <taxon>Glomeromycotina</taxon>
        <taxon>Glomeromycetes</taxon>
        <taxon>Diversisporales</taxon>
        <taxon>Gigasporaceae</taxon>
        <taxon>Scutellospora</taxon>
    </lineage>
</organism>
<dbReference type="EMBL" id="CAJVPM010041648">
    <property type="protein sequence ID" value="CAG8706836.1"/>
    <property type="molecule type" value="Genomic_DNA"/>
</dbReference>